<dbReference type="SUPFAM" id="SSF53328">
    <property type="entry name" value="Formyltransferase"/>
    <property type="match status" value="1"/>
</dbReference>
<keyword evidence="7" id="KW-1185">Reference proteome</keyword>
<dbReference type="PANTHER" id="PTHR21015:SF22">
    <property type="entry name" value="GLYCOSYLTRANSFERASE"/>
    <property type="match status" value="1"/>
</dbReference>
<keyword evidence="6" id="KW-0378">Hydrolase</keyword>
<accession>A0A317ZJ37</accession>
<feature type="domain" description="Glycosyl transferase family 28 C-terminal" evidence="5">
    <location>
        <begin position="183"/>
        <end position="283"/>
    </location>
</feature>
<dbReference type="InParanoid" id="A0A317ZJ37"/>
<feature type="binding site" evidence="2">
    <location>
        <position position="163"/>
    </location>
    <ligand>
        <name>substrate</name>
    </ligand>
</feature>
<dbReference type="InterPro" id="IPR036477">
    <property type="entry name" value="Formyl_transf_N_sf"/>
</dbReference>
<feature type="compositionally biased region" description="Basic and acidic residues" evidence="3">
    <location>
        <begin position="509"/>
        <end position="518"/>
    </location>
</feature>
<dbReference type="AlphaFoldDB" id="A0A317ZJ37"/>
<protein>
    <submittedName>
        <fullName evidence="6">UDP-2,4-diacetamido-2,4, 6-trideoxy-beta-L-altropyranose hydrolase</fullName>
    </submittedName>
</protein>
<feature type="active site" description="Proton acceptor" evidence="1">
    <location>
        <position position="24"/>
    </location>
</feature>
<evidence type="ECO:0000256" key="2">
    <source>
        <dbReference type="PIRSR" id="PIRSR620023-2"/>
    </source>
</evidence>
<dbReference type="SUPFAM" id="SSF53756">
    <property type="entry name" value="UDP-Glycosyltransferase/glycogen phosphorylase"/>
    <property type="match status" value="1"/>
</dbReference>
<dbReference type="OrthoDB" id="196487at2"/>
<proteinExistence type="predicted"/>
<dbReference type="GO" id="GO:0016787">
    <property type="term" value="F:hydrolase activity"/>
    <property type="evidence" value="ECO:0007669"/>
    <property type="project" value="UniProtKB-KW"/>
</dbReference>
<dbReference type="GO" id="GO:0016758">
    <property type="term" value="F:hexosyltransferase activity"/>
    <property type="evidence" value="ECO:0007669"/>
    <property type="project" value="InterPro"/>
</dbReference>
<feature type="domain" description="Formyl transferase N-terminal" evidence="4">
    <location>
        <begin position="389"/>
        <end position="472"/>
    </location>
</feature>
<name>A0A317ZJ37_9BACT</name>
<evidence type="ECO:0000313" key="7">
    <source>
        <dbReference type="Proteomes" id="UP000247099"/>
    </source>
</evidence>
<dbReference type="EMBL" id="QHJQ01000001">
    <property type="protein sequence ID" value="PXA05560.1"/>
    <property type="molecule type" value="Genomic_DNA"/>
</dbReference>
<dbReference type="Pfam" id="PF04101">
    <property type="entry name" value="Glyco_tran_28_C"/>
    <property type="match status" value="1"/>
</dbReference>
<feature type="binding site" evidence="2">
    <location>
        <position position="267"/>
    </location>
    <ligand>
        <name>substrate</name>
    </ligand>
</feature>
<evidence type="ECO:0000256" key="1">
    <source>
        <dbReference type="PIRSR" id="PIRSR620023-1"/>
    </source>
</evidence>
<evidence type="ECO:0000256" key="3">
    <source>
        <dbReference type="SAM" id="MobiDB-lite"/>
    </source>
</evidence>
<gene>
    <name evidence="6" type="primary">pseG</name>
    <name evidence="6" type="ORF">DDZ13_01420</name>
</gene>
<evidence type="ECO:0000259" key="5">
    <source>
        <dbReference type="Pfam" id="PF04101"/>
    </source>
</evidence>
<reference evidence="6 7" key="1">
    <citation type="submission" date="2018-05" db="EMBL/GenBank/DDBJ databases">
        <title>Coraliomargarita sinensis sp. nov., isolated from a marine solar saltern.</title>
        <authorList>
            <person name="Zhou L.Y."/>
        </authorList>
    </citation>
    <scope>NUCLEOTIDE SEQUENCE [LARGE SCALE GENOMIC DNA]</scope>
    <source>
        <strain evidence="6 7">WN38</strain>
    </source>
</reference>
<dbReference type="Proteomes" id="UP000247099">
    <property type="component" value="Unassembled WGS sequence"/>
</dbReference>
<comment type="caution">
    <text evidence="6">The sequence shown here is derived from an EMBL/GenBank/DDBJ whole genome shotgun (WGS) entry which is preliminary data.</text>
</comment>
<dbReference type="NCBIfam" id="TIGR03590">
    <property type="entry name" value="PseG"/>
    <property type="match status" value="1"/>
</dbReference>
<feature type="region of interest" description="Disordered" evidence="3">
    <location>
        <begin position="497"/>
        <end position="522"/>
    </location>
</feature>
<dbReference type="Gene3D" id="3.40.50.2000">
    <property type="entry name" value="Glycogen Phosphorylase B"/>
    <property type="match status" value="1"/>
</dbReference>
<dbReference type="Gene3D" id="3.40.50.11190">
    <property type="match status" value="1"/>
</dbReference>
<dbReference type="RefSeq" id="WP_110129639.1">
    <property type="nucleotide sequence ID" value="NZ_QHJQ01000001.1"/>
</dbReference>
<dbReference type="InterPro" id="IPR002376">
    <property type="entry name" value="Formyl_transf_N"/>
</dbReference>
<evidence type="ECO:0000259" key="4">
    <source>
        <dbReference type="Pfam" id="PF00551"/>
    </source>
</evidence>
<dbReference type="Gene3D" id="3.40.50.12230">
    <property type="match status" value="1"/>
</dbReference>
<evidence type="ECO:0000313" key="6">
    <source>
        <dbReference type="EMBL" id="PXA05560.1"/>
    </source>
</evidence>
<dbReference type="InterPro" id="IPR020023">
    <property type="entry name" value="PseG"/>
</dbReference>
<dbReference type="InterPro" id="IPR007235">
    <property type="entry name" value="Glyco_trans_28_C"/>
</dbReference>
<organism evidence="6 7">
    <name type="scientific">Coraliomargarita sinensis</name>
    <dbReference type="NCBI Taxonomy" id="2174842"/>
    <lineage>
        <taxon>Bacteria</taxon>
        <taxon>Pseudomonadati</taxon>
        <taxon>Verrucomicrobiota</taxon>
        <taxon>Opitutia</taxon>
        <taxon>Puniceicoccales</taxon>
        <taxon>Coraliomargaritaceae</taxon>
        <taxon>Coraliomargarita</taxon>
    </lineage>
</organism>
<sequence length="562" mass="62585">MTAASPKKTVLIRADAGGLLGSGHIMRMIALAQALRQRDIKAVFISVLCHPSMRERLQKEGFRHVLIEDAEVGDTRDAQQTIALAKELGGEWIVLDGYHFDLPYQKQVRTPGFKVAVMEDNDHCEEWYADLIVNQNLGTEGKVYQNTLTEGKALTGCHFTLLREEFQAYPEREKAPAWPPKRILVTMGGVDSDDATGLILRSLEVTELTNLEVKVIVGGGNPNEAGLQKAAAKSKHRVELLVNVTDMPSLYQWADAAITAGGSTCYEWMRYGLPAAVVTIANNQEPIVEALIQKEAALSLGKIGHLNETAAAKQLQEWFKEAPRAATNPLVDAHGARRVAAYLDTKLIISIASAKDSWINPSIKKFIQTLSENGHEVVWVHNASEAPPSDILFLLSYWKIVSAAVRAKHAHTLVVHGSDLPRGRGWSPATWQILEGCNRIPMCLLEAADAFDTGDIYLRTQMKLRGDELIDEIREEQTAATFRLCEMFIDQYPAITTRGIPQEGSPSEYPRRRPKDSELDPEQSIAEQFNRLRVADNETYPAFFKHNGHCYTLKIERMEAPE</sequence>
<dbReference type="Pfam" id="PF00551">
    <property type="entry name" value="Formyl_trans_N"/>
    <property type="match status" value="1"/>
</dbReference>
<dbReference type="PANTHER" id="PTHR21015">
    <property type="entry name" value="UDP-N-ACETYLGLUCOSAMINE--N-ACETYLMURAMYL-(PENTAPEPTIDE) PYROPHOSPHORYL-UNDECAPRENOL N-ACETYLGLUCOSAMINE TRANSFERASE 1"/>
    <property type="match status" value="1"/>
</dbReference>